<feature type="binding site" evidence="16">
    <location>
        <position position="101"/>
    </location>
    <ligand>
        <name>substrate</name>
    </ligand>
</feature>
<reference evidence="17 18" key="1">
    <citation type="journal article" date="2019" name="Int. J. Syst. Evol. Microbiol.">
        <title>The Global Catalogue of Microorganisms (GCM) 10K type strain sequencing project: providing services to taxonomists for standard genome sequencing and annotation.</title>
        <authorList>
            <consortium name="The Broad Institute Genomics Platform"/>
            <consortium name="The Broad Institute Genome Sequencing Center for Infectious Disease"/>
            <person name="Wu L."/>
            <person name="Ma J."/>
        </authorList>
    </citation>
    <scope>NUCLEOTIDE SEQUENCE [LARGE SCALE GENOMIC DNA]</scope>
    <source>
        <strain evidence="17 18">JCM 12149</strain>
    </source>
</reference>
<evidence type="ECO:0000256" key="8">
    <source>
        <dbReference type="ARBA" id="ARBA00022679"/>
    </source>
</evidence>
<dbReference type="Gene3D" id="3.30.420.40">
    <property type="match status" value="2"/>
</dbReference>
<protein>
    <recommendedName>
        <fullName evidence="15 16">Type III pantothenate kinase</fullName>
        <ecNumber evidence="6 16">2.7.1.33</ecNumber>
    </recommendedName>
    <alternativeName>
        <fullName evidence="16">PanK-III</fullName>
    </alternativeName>
    <alternativeName>
        <fullName evidence="16">Pantothenic acid kinase</fullName>
    </alternativeName>
</protein>
<evidence type="ECO:0000313" key="17">
    <source>
        <dbReference type="EMBL" id="GAA0439453.1"/>
    </source>
</evidence>
<evidence type="ECO:0000256" key="4">
    <source>
        <dbReference type="ARBA" id="ARBA00005225"/>
    </source>
</evidence>
<keyword evidence="16" id="KW-0479">Metal-binding</keyword>
<feature type="binding site" evidence="16">
    <location>
        <position position="185"/>
    </location>
    <ligand>
        <name>substrate</name>
    </ligand>
</feature>
<evidence type="ECO:0000256" key="1">
    <source>
        <dbReference type="ARBA" id="ARBA00001206"/>
    </source>
</evidence>
<comment type="function">
    <text evidence="16">Catalyzes the phosphorylation of pantothenate (Pan), the first step in CoA biosynthesis.</text>
</comment>
<sequence>MLLVLDAGNTNTVLGVFEEDTLIHEWRIKSDRHKTEDEYAMLMKSLLKHENIAFSDITDIAISSVVPPMMFALEKLCTKYFHLEPMIIDGASAHTFLKMAYPHPQEIGADRIVNAVGAIEEYGAPLIIIDFGTATTYCFINRDAAYEGGVIIPGMEISLEALYQKASKLPKIEIQEPDKVIGNSTVSAMESGVFYGYVAQVDGMVNRMKQETPIDPTVIATGGIAPLIASKAKTIDYADKQLTLKGLHKLYFYHA</sequence>
<evidence type="ECO:0000256" key="15">
    <source>
        <dbReference type="ARBA" id="ARBA00040883"/>
    </source>
</evidence>
<evidence type="ECO:0000313" key="18">
    <source>
        <dbReference type="Proteomes" id="UP001501459"/>
    </source>
</evidence>
<evidence type="ECO:0000256" key="11">
    <source>
        <dbReference type="ARBA" id="ARBA00022840"/>
    </source>
</evidence>
<dbReference type="GO" id="GO:0016301">
    <property type="term" value="F:kinase activity"/>
    <property type="evidence" value="ECO:0007669"/>
    <property type="project" value="UniProtKB-KW"/>
</dbReference>
<evidence type="ECO:0000256" key="2">
    <source>
        <dbReference type="ARBA" id="ARBA00001958"/>
    </source>
</evidence>
<proteinExistence type="inferred from homology"/>
<comment type="similarity">
    <text evidence="14 16">Belongs to the type III pantothenate kinase family.</text>
</comment>
<dbReference type="SUPFAM" id="SSF53067">
    <property type="entry name" value="Actin-like ATPase domain"/>
    <property type="match status" value="2"/>
</dbReference>
<dbReference type="EC" id="2.7.1.33" evidence="6 16"/>
<feature type="binding site" evidence="16">
    <location>
        <position position="133"/>
    </location>
    <ligand>
        <name>ATP</name>
        <dbReference type="ChEBI" id="CHEBI:30616"/>
    </ligand>
</feature>
<evidence type="ECO:0000256" key="5">
    <source>
        <dbReference type="ARBA" id="ARBA00011738"/>
    </source>
</evidence>
<dbReference type="EMBL" id="BAAADM010000039">
    <property type="protein sequence ID" value="GAA0439453.1"/>
    <property type="molecule type" value="Genomic_DNA"/>
</dbReference>
<evidence type="ECO:0000256" key="12">
    <source>
        <dbReference type="ARBA" id="ARBA00022958"/>
    </source>
</evidence>
<evidence type="ECO:0000256" key="3">
    <source>
        <dbReference type="ARBA" id="ARBA00004496"/>
    </source>
</evidence>
<dbReference type="NCBIfam" id="TIGR00671">
    <property type="entry name" value="baf"/>
    <property type="match status" value="1"/>
</dbReference>
<evidence type="ECO:0000256" key="7">
    <source>
        <dbReference type="ARBA" id="ARBA00022490"/>
    </source>
</evidence>
<gene>
    <name evidence="16" type="primary">coaX</name>
    <name evidence="17" type="ORF">GCM10008983_15490</name>
</gene>
<feature type="binding site" evidence="16">
    <location>
        <position position="130"/>
    </location>
    <ligand>
        <name>K(+)</name>
        <dbReference type="ChEBI" id="CHEBI:29103"/>
    </ligand>
</feature>
<evidence type="ECO:0000256" key="14">
    <source>
        <dbReference type="ARBA" id="ARBA00038036"/>
    </source>
</evidence>
<organism evidence="17 18">
    <name type="scientific">Lentibacillus halophilus</name>
    <dbReference type="NCBI Taxonomy" id="295065"/>
    <lineage>
        <taxon>Bacteria</taxon>
        <taxon>Bacillati</taxon>
        <taxon>Bacillota</taxon>
        <taxon>Bacilli</taxon>
        <taxon>Bacillales</taxon>
        <taxon>Bacillaceae</taxon>
        <taxon>Lentibacillus</taxon>
    </lineage>
</organism>
<evidence type="ECO:0000256" key="16">
    <source>
        <dbReference type="HAMAP-Rule" id="MF_01274"/>
    </source>
</evidence>
<dbReference type="NCBIfam" id="NF009855">
    <property type="entry name" value="PRK13321.1"/>
    <property type="match status" value="1"/>
</dbReference>
<keyword evidence="8 16" id="KW-0808">Transferase</keyword>
<keyword evidence="12 16" id="KW-0630">Potassium</keyword>
<feature type="active site" description="Proton acceptor" evidence="16">
    <location>
        <position position="110"/>
    </location>
</feature>
<dbReference type="RefSeq" id="WP_343752256.1">
    <property type="nucleotide sequence ID" value="NZ_BAAADM010000039.1"/>
</dbReference>
<accession>A0ABN0Z966</accession>
<evidence type="ECO:0000256" key="10">
    <source>
        <dbReference type="ARBA" id="ARBA00022777"/>
    </source>
</evidence>
<feature type="binding site" evidence="16">
    <location>
        <begin position="108"/>
        <end position="111"/>
    </location>
    <ligand>
        <name>substrate</name>
    </ligand>
</feature>
<dbReference type="PANTHER" id="PTHR34265:SF1">
    <property type="entry name" value="TYPE III PANTOTHENATE KINASE"/>
    <property type="match status" value="1"/>
</dbReference>
<comment type="pathway">
    <text evidence="4 16">Cofactor biosynthesis; coenzyme A biosynthesis; CoA from (R)-pantothenate: step 1/5.</text>
</comment>
<evidence type="ECO:0000256" key="6">
    <source>
        <dbReference type="ARBA" id="ARBA00012102"/>
    </source>
</evidence>
<keyword evidence="13 16" id="KW-0173">Coenzyme A biosynthesis</keyword>
<dbReference type="Pfam" id="PF03309">
    <property type="entry name" value="Pan_kinase"/>
    <property type="match status" value="1"/>
</dbReference>
<dbReference type="HAMAP" id="MF_01274">
    <property type="entry name" value="Pantothen_kinase_3"/>
    <property type="match status" value="1"/>
</dbReference>
<dbReference type="NCBIfam" id="NF009848">
    <property type="entry name" value="PRK13318.1-6"/>
    <property type="match status" value="1"/>
</dbReference>
<dbReference type="InterPro" id="IPR043129">
    <property type="entry name" value="ATPase_NBD"/>
</dbReference>
<comment type="caution">
    <text evidence="17">The sequence shown here is derived from an EMBL/GenBank/DDBJ whole genome shotgun (WGS) entry which is preliminary data.</text>
</comment>
<dbReference type="InterPro" id="IPR004619">
    <property type="entry name" value="Type_III_PanK"/>
</dbReference>
<comment type="subunit">
    <text evidence="5 16">Homodimer.</text>
</comment>
<name>A0ABN0Z966_9BACI</name>
<comment type="subcellular location">
    <subcellularLocation>
        <location evidence="3 16">Cytoplasm</location>
    </subcellularLocation>
</comment>
<dbReference type="Proteomes" id="UP001501459">
    <property type="component" value="Unassembled WGS sequence"/>
</dbReference>
<keyword evidence="18" id="KW-1185">Reference proteome</keyword>
<comment type="catalytic activity">
    <reaction evidence="1 16">
        <text>(R)-pantothenate + ATP = (R)-4'-phosphopantothenate + ADP + H(+)</text>
        <dbReference type="Rhea" id="RHEA:16373"/>
        <dbReference type="ChEBI" id="CHEBI:10986"/>
        <dbReference type="ChEBI" id="CHEBI:15378"/>
        <dbReference type="ChEBI" id="CHEBI:29032"/>
        <dbReference type="ChEBI" id="CHEBI:30616"/>
        <dbReference type="ChEBI" id="CHEBI:456216"/>
        <dbReference type="EC" id="2.7.1.33"/>
    </reaction>
</comment>
<evidence type="ECO:0000256" key="13">
    <source>
        <dbReference type="ARBA" id="ARBA00022993"/>
    </source>
</evidence>
<evidence type="ECO:0000256" key="9">
    <source>
        <dbReference type="ARBA" id="ARBA00022741"/>
    </source>
</evidence>
<dbReference type="PANTHER" id="PTHR34265">
    <property type="entry name" value="TYPE III PANTOTHENATE KINASE"/>
    <property type="match status" value="1"/>
</dbReference>
<keyword evidence="10 16" id="KW-0418">Kinase</keyword>
<comment type="cofactor">
    <cofactor evidence="16">
        <name>NH4(+)</name>
        <dbReference type="ChEBI" id="CHEBI:28938"/>
    </cofactor>
    <cofactor evidence="16">
        <name>K(+)</name>
        <dbReference type="ChEBI" id="CHEBI:29103"/>
    </cofactor>
    <text evidence="16">A monovalent cation. Ammonium or potassium.</text>
</comment>
<comment type="cofactor">
    <cofactor evidence="2">
        <name>K(+)</name>
        <dbReference type="ChEBI" id="CHEBI:29103"/>
    </cofactor>
</comment>
<keyword evidence="9 16" id="KW-0547">Nucleotide-binding</keyword>
<keyword evidence="7 16" id="KW-0963">Cytoplasm</keyword>
<keyword evidence="11 16" id="KW-0067">ATP-binding</keyword>
<dbReference type="CDD" id="cd24015">
    <property type="entry name" value="ASKHA_NBD_PanK-III"/>
    <property type="match status" value="1"/>
</dbReference>
<feature type="binding site" evidence="16">
    <location>
        <begin position="6"/>
        <end position="13"/>
    </location>
    <ligand>
        <name>ATP</name>
        <dbReference type="ChEBI" id="CHEBI:30616"/>
    </ligand>
</feature>